<evidence type="ECO:0000313" key="2">
    <source>
        <dbReference type="Proteomes" id="UP000326289"/>
    </source>
</evidence>
<evidence type="ECO:0000313" key="1">
    <source>
        <dbReference type="EMBL" id="KAB8277364.1"/>
    </source>
</evidence>
<name>A0A5N6JHH6_9EURO</name>
<reference evidence="1 2" key="1">
    <citation type="submission" date="2019-04" db="EMBL/GenBank/DDBJ databases">
        <title>Fungal friends and foes A comparative genomics study of 23 Aspergillus species from section Flavi.</title>
        <authorList>
            <consortium name="DOE Joint Genome Institute"/>
            <person name="Kjaerbolling I."/>
            <person name="Vesth T.C."/>
            <person name="Frisvad J.C."/>
            <person name="Nybo J.L."/>
            <person name="Theobald S."/>
            <person name="Kildgaard S."/>
            <person name="Petersen T.I."/>
            <person name="Kuo A."/>
            <person name="Sato A."/>
            <person name="Lyhne E.K."/>
            <person name="Kogle M.E."/>
            <person name="Wiebenga A."/>
            <person name="Kun R.S."/>
            <person name="Lubbers R.J."/>
            <person name="Makela M.R."/>
            <person name="Barry K."/>
            <person name="Chovatia M."/>
            <person name="Clum A."/>
            <person name="Daum C."/>
            <person name="Haridas S."/>
            <person name="He G."/>
            <person name="LaButti K."/>
            <person name="Lipzen A."/>
            <person name="Mondo S."/>
            <person name="Pangilinan J."/>
            <person name="Riley R."/>
            <person name="Salamov A."/>
            <person name="Simmons B.A."/>
            <person name="Magnuson J.K."/>
            <person name="Henrissat B."/>
            <person name="Mortensen U.H."/>
            <person name="Larsen T.O."/>
            <person name="De vries R.P."/>
            <person name="Grigoriev I.V."/>
            <person name="Machida M."/>
            <person name="Baker S.E."/>
            <person name="Andersen M.R."/>
        </authorList>
    </citation>
    <scope>NUCLEOTIDE SEQUENCE [LARGE SCALE GENOMIC DNA]</scope>
    <source>
        <strain evidence="1 2">CBS 117635</strain>
    </source>
</reference>
<keyword evidence="2" id="KW-1185">Reference proteome</keyword>
<proteinExistence type="predicted"/>
<dbReference type="AlphaFoldDB" id="A0A5N6JHH6"/>
<dbReference type="EMBL" id="ML732772">
    <property type="protein sequence ID" value="KAB8277364.1"/>
    <property type="molecule type" value="Genomic_DNA"/>
</dbReference>
<dbReference type="Proteomes" id="UP000326289">
    <property type="component" value="Unassembled WGS sequence"/>
</dbReference>
<sequence>MNISSQEADELVGWLKDSPLKVEKLLNGHRVLLSEDANQEFLSFAEVVDPYCDYMNDGNIIGGPFLCVQRYGPWRVNDKDQIRRIATIVAAIILTLDE</sequence>
<accession>A0A5N6JHH6</accession>
<gene>
    <name evidence="1" type="ORF">BDV30DRAFT_234697</name>
</gene>
<organism evidence="1 2">
    <name type="scientific">Aspergillus minisclerotigenes</name>
    <dbReference type="NCBI Taxonomy" id="656917"/>
    <lineage>
        <taxon>Eukaryota</taxon>
        <taxon>Fungi</taxon>
        <taxon>Dikarya</taxon>
        <taxon>Ascomycota</taxon>
        <taxon>Pezizomycotina</taxon>
        <taxon>Eurotiomycetes</taxon>
        <taxon>Eurotiomycetidae</taxon>
        <taxon>Eurotiales</taxon>
        <taxon>Aspergillaceae</taxon>
        <taxon>Aspergillus</taxon>
        <taxon>Aspergillus subgen. Circumdati</taxon>
    </lineage>
</organism>
<protein>
    <submittedName>
        <fullName evidence="1">Uncharacterized protein</fullName>
    </submittedName>
</protein>